<comment type="caution">
    <text evidence="1">The sequence shown here is derived from an EMBL/GenBank/DDBJ whole genome shotgun (WGS) entry which is preliminary data.</text>
</comment>
<reference evidence="1 2" key="1">
    <citation type="journal article" date="2023" name="BMC Biol.">
        <title>The compact genome of the sponge Oopsacas minuta (Hexactinellida) is lacking key metazoan core genes.</title>
        <authorList>
            <person name="Santini S."/>
            <person name="Schenkelaars Q."/>
            <person name="Jourda C."/>
            <person name="Duchesne M."/>
            <person name="Belahbib H."/>
            <person name="Rocher C."/>
            <person name="Selva M."/>
            <person name="Riesgo A."/>
            <person name="Vervoort M."/>
            <person name="Leys S.P."/>
            <person name="Kodjabachian L."/>
            <person name="Le Bivic A."/>
            <person name="Borchiellini C."/>
            <person name="Claverie J.M."/>
            <person name="Renard E."/>
        </authorList>
    </citation>
    <scope>NUCLEOTIDE SEQUENCE [LARGE SCALE GENOMIC DNA]</scope>
    <source>
        <strain evidence="1">SPO-2</strain>
    </source>
</reference>
<sequence>MKPEIANRIWGHSSEKNHLTNSVFDRFGHSLSIQQMEVNPYNLLKIRKEKYKTHVVKHPKKKKRSMKNNIFVQHALYEWKVVYITANYSTVIYQHRGLASIKLCSALHILVDNAAGDHSGCLTGEK</sequence>
<evidence type="ECO:0000313" key="2">
    <source>
        <dbReference type="Proteomes" id="UP001165289"/>
    </source>
</evidence>
<dbReference type="Proteomes" id="UP001165289">
    <property type="component" value="Unassembled WGS sequence"/>
</dbReference>
<evidence type="ECO:0000313" key="1">
    <source>
        <dbReference type="EMBL" id="KAI6656117.1"/>
    </source>
</evidence>
<protein>
    <submittedName>
        <fullName evidence="1">Uncharacterized protein</fullName>
    </submittedName>
</protein>
<dbReference type="AlphaFoldDB" id="A0AAV7K4E5"/>
<name>A0AAV7K4E5_9METZ</name>
<keyword evidence="2" id="KW-1185">Reference proteome</keyword>
<organism evidence="1 2">
    <name type="scientific">Oopsacas minuta</name>
    <dbReference type="NCBI Taxonomy" id="111878"/>
    <lineage>
        <taxon>Eukaryota</taxon>
        <taxon>Metazoa</taxon>
        <taxon>Porifera</taxon>
        <taxon>Hexactinellida</taxon>
        <taxon>Hexasterophora</taxon>
        <taxon>Lyssacinosida</taxon>
        <taxon>Leucopsacidae</taxon>
        <taxon>Oopsacas</taxon>
    </lineage>
</organism>
<dbReference type="EMBL" id="JAKMXF010000155">
    <property type="protein sequence ID" value="KAI6656117.1"/>
    <property type="molecule type" value="Genomic_DNA"/>
</dbReference>
<accession>A0AAV7K4E5</accession>
<gene>
    <name evidence="1" type="ORF">LOD99_1450</name>
</gene>
<proteinExistence type="predicted"/>